<dbReference type="Pfam" id="PF02518">
    <property type="entry name" value="HATPase_c"/>
    <property type="match status" value="1"/>
</dbReference>
<dbReference type="GO" id="GO:0000155">
    <property type="term" value="F:phosphorelay sensor kinase activity"/>
    <property type="evidence" value="ECO:0007669"/>
    <property type="project" value="InterPro"/>
</dbReference>
<evidence type="ECO:0000256" key="9">
    <source>
        <dbReference type="SAM" id="Phobius"/>
    </source>
</evidence>
<dbReference type="InterPro" id="IPR005467">
    <property type="entry name" value="His_kinase_dom"/>
</dbReference>
<dbReference type="InterPro" id="IPR036890">
    <property type="entry name" value="HATPase_C_sf"/>
</dbReference>
<feature type="modified residue" description="4-aspartylphosphate" evidence="7">
    <location>
        <position position="784"/>
    </location>
</feature>
<dbReference type="SMART" id="SM00387">
    <property type="entry name" value="HATPase_c"/>
    <property type="match status" value="1"/>
</dbReference>
<dbReference type="PROSITE" id="PS50109">
    <property type="entry name" value="HIS_KIN"/>
    <property type="match status" value="1"/>
</dbReference>
<evidence type="ECO:0000313" key="12">
    <source>
        <dbReference type="EMBL" id="MBB6055787.1"/>
    </source>
</evidence>
<keyword evidence="4" id="KW-0808">Transferase</keyword>
<dbReference type="SUPFAM" id="SSF55874">
    <property type="entry name" value="ATPase domain of HSP90 chaperone/DNA topoisomerase II/histidine kinase"/>
    <property type="match status" value="1"/>
</dbReference>
<evidence type="ECO:0000256" key="5">
    <source>
        <dbReference type="ARBA" id="ARBA00022777"/>
    </source>
</evidence>
<evidence type="ECO:0000256" key="8">
    <source>
        <dbReference type="SAM" id="Coils"/>
    </source>
</evidence>
<protein>
    <recommendedName>
        <fullName evidence="2">histidine kinase</fullName>
        <ecNumber evidence="2">2.7.13.3</ecNumber>
    </recommendedName>
</protein>
<dbReference type="Gene3D" id="3.30.450.20">
    <property type="entry name" value="PAS domain"/>
    <property type="match status" value="2"/>
</dbReference>
<proteinExistence type="predicted"/>
<dbReference type="CDD" id="cd12912">
    <property type="entry name" value="PDC2_MCP_like"/>
    <property type="match status" value="1"/>
</dbReference>
<dbReference type="PROSITE" id="PS50110">
    <property type="entry name" value="RESPONSE_REGULATORY"/>
    <property type="match status" value="1"/>
</dbReference>
<dbReference type="GO" id="GO:0005886">
    <property type="term" value="C:plasma membrane"/>
    <property type="evidence" value="ECO:0007669"/>
    <property type="project" value="UniProtKB-ARBA"/>
</dbReference>
<evidence type="ECO:0000313" key="13">
    <source>
        <dbReference type="Proteomes" id="UP000585721"/>
    </source>
</evidence>
<evidence type="ECO:0000259" key="10">
    <source>
        <dbReference type="PROSITE" id="PS50109"/>
    </source>
</evidence>
<gene>
    <name evidence="12" type="ORF">HNR75_001705</name>
</gene>
<dbReference type="EC" id="2.7.13.3" evidence="2"/>
<dbReference type="CDD" id="cd00082">
    <property type="entry name" value="HisKA"/>
    <property type="match status" value="1"/>
</dbReference>
<organism evidence="12 13">
    <name type="scientific">Tolumonas osonensis</name>
    <dbReference type="NCBI Taxonomy" id="675874"/>
    <lineage>
        <taxon>Bacteria</taxon>
        <taxon>Pseudomonadati</taxon>
        <taxon>Pseudomonadota</taxon>
        <taxon>Gammaproteobacteria</taxon>
        <taxon>Aeromonadales</taxon>
        <taxon>Aeromonadaceae</taxon>
        <taxon>Tolumonas</taxon>
    </lineage>
</organism>
<keyword evidence="9" id="KW-0812">Transmembrane</keyword>
<dbReference type="CDD" id="cd12913">
    <property type="entry name" value="PDC1_MCP_like"/>
    <property type="match status" value="1"/>
</dbReference>
<dbReference type="InterPro" id="IPR003594">
    <property type="entry name" value="HATPase_dom"/>
</dbReference>
<keyword evidence="9" id="KW-1133">Transmembrane helix</keyword>
<sequence length="858" mass="96348">MRRSTGVSAQKWVWQAMVRSALVPLVLVETVLIAVYLISNNLIREANMDYLYQKADNELQISALRESGIIREQVLAVSRQTAIYRAETQRVLTEAHYFVSEAEKSNHAVSPQGVFHSIKDTGGAASFYSASTPASKQDHEKVWRLSQLDPLMKQIKENNPLIASLYFNSWDSYNRIYPWFFTPDQYPVDMVIPNYNFYYLADGKNNPSRTEIWTDVYIDPAGHGWMASCIAPVYNGDFLEGVVGLDITVGTIIEKIQSLDIPWGGYAILVNGNGNIMAMPPEGEEDFGLNELTTHSYQEAIKQEIFKPEQFNLFLRKDSQQIISDIKNSHNGKGFLVLKGNKKLIAWDTIPETHWKLITIADENQVYTETNTLAKHFERIGYLMIAGLCLFYMIFIFFIWLRSRSMSQSVSQPLLHMKAMVDQIGKGEYQLEKPAFRIAELQDTATAIVNMGQKLNEITCALQQAKEEADSANKTKSLFLSSMSHELRTPLNAILGFGQLLQKDDNNLSFRERQNYINEMMTAGDHLLKLIDDVLNFSQIENNNTLLKIELLDAVSVIKECSEMLRPIAVKEQLILSADLPADPVLILADSTRLRQVLINLLSNAIKYNRPHGAINISAEISDNYLRVNVHDTGKGIAPEKQKELFTPFNRLGHETSGIKGTGIGLSISRQLMESMNGRIGFSSRMDKGSVFWIELPLADQPATVSESERVPESVDTVKTVQGDESERMAAATYNILCIGCEPESVRQLTLLSGKGPVVISSVTSVADALRMLNQNDIHLILADIQRTDMNAYTLLRHLRGTERNRATPVIAITDEIMSLSLHATPGLRFTYALIKPFDVSHAWAVIEKMLNISPASE</sequence>
<dbReference type="Gene3D" id="3.40.50.2300">
    <property type="match status" value="1"/>
</dbReference>
<dbReference type="CDD" id="cd00156">
    <property type="entry name" value="REC"/>
    <property type="match status" value="1"/>
</dbReference>
<keyword evidence="3 7" id="KW-0597">Phosphoprotein</keyword>
<keyword evidence="9" id="KW-0472">Membrane</keyword>
<evidence type="ECO:0000256" key="3">
    <source>
        <dbReference type="ARBA" id="ARBA00022553"/>
    </source>
</evidence>
<dbReference type="SMART" id="SM00448">
    <property type="entry name" value="REC"/>
    <property type="match status" value="1"/>
</dbReference>
<dbReference type="SMART" id="SM00388">
    <property type="entry name" value="HisKA"/>
    <property type="match status" value="1"/>
</dbReference>
<evidence type="ECO:0000256" key="7">
    <source>
        <dbReference type="PROSITE-ProRule" id="PRU00169"/>
    </source>
</evidence>
<keyword evidence="6" id="KW-0902">Two-component regulatory system</keyword>
<dbReference type="SUPFAM" id="SSF52172">
    <property type="entry name" value="CheY-like"/>
    <property type="match status" value="1"/>
</dbReference>
<evidence type="ECO:0000259" key="11">
    <source>
        <dbReference type="PROSITE" id="PS50110"/>
    </source>
</evidence>
<dbReference type="Gene3D" id="3.30.565.10">
    <property type="entry name" value="Histidine kinase-like ATPase, C-terminal domain"/>
    <property type="match status" value="1"/>
</dbReference>
<comment type="catalytic activity">
    <reaction evidence="1">
        <text>ATP + protein L-histidine = ADP + protein N-phospho-L-histidine.</text>
        <dbReference type="EC" id="2.7.13.3"/>
    </reaction>
</comment>
<keyword evidence="13" id="KW-1185">Reference proteome</keyword>
<keyword evidence="8" id="KW-0175">Coiled coil</keyword>
<feature type="coiled-coil region" evidence="8">
    <location>
        <begin position="448"/>
        <end position="475"/>
    </location>
</feature>
<dbReference type="InterPro" id="IPR003661">
    <property type="entry name" value="HisK_dim/P_dom"/>
</dbReference>
<dbReference type="Proteomes" id="UP000585721">
    <property type="component" value="Unassembled WGS sequence"/>
</dbReference>
<dbReference type="InterPro" id="IPR011006">
    <property type="entry name" value="CheY-like_superfamily"/>
</dbReference>
<dbReference type="AlphaFoldDB" id="A0A841GDX0"/>
<dbReference type="Pfam" id="PF00512">
    <property type="entry name" value="HisKA"/>
    <property type="match status" value="1"/>
</dbReference>
<dbReference type="CDD" id="cd16922">
    <property type="entry name" value="HATPase_EvgS-ArcB-TorS-like"/>
    <property type="match status" value="1"/>
</dbReference>
<accession>A0A841GDX0</accession>
<evidence type="ECO:0000256" key="6">
    <source>
        <dbReference type="ARBA" id="ARBA00023012"/>
    </source>
</evidence>
<dbReference type="InterPro" id="IPR036097">
    <property type="entry name" value="HisK_dim/P_sf"/>
</dbReference>
<evidence type="ECO:0000256" key="1">
    <source>
        <dbReference type="ARBA" id="ARBA00000085"/>
    </source>
</evidence>
<dbReference type="Gene3D" id="6.10.340.10">
    <property type="match status" value="1"/>
</dbReference>
<dbReference type="SUPFAM" id="SSF47384">
    <property type="entry name" value="Homodimeric domain of signal transducing histidine kinase"/>
    <property type="match status" value="1"/>
</dbReference>
<comment type="caution">
    <text evidence="12">The sequence shown here is derived from an EMBL/GenBank/DDBJ whole genome shotgun (WGS) entry which is preliminary data.</text>
</comment>
<dbReference type="InterPro" id="IPR050736">
    <property type="entry name" value="Sensor_HK_Regulatory"/>
</dbReference>
<dbReference type="PRINTS" id="PR00344">
    <property type="entry name" value="BCTRLSENSOR"/>
</dbReference>
<name>A0A841GDX0_9GAMM</name>
<dbReference type="Gene3D" id="1.10.287.130">
    <property type="match status" value="1"/>
</dbReference>
<dbReference type="RefSeq" id="WP_188026532.1">
    <property type="nucleotide sequence ID" value="NZ_JACHGR010000005.1"/>
</dbReference>
<feature type="transmembrane region" description="Helical" evidence="9">
    <location>
        <begin position="21"/>
        <end position="39"/>
    </location>
</feature>
<dbReference type="PANTHER" id="PTHR43711:SF26">
    <property type="entry name" value="SENSOR HISTIDINE KINASE RCSC"/>
    <property type="match status" value="1"/>
</dbReference>
<evidence type="ECO:0000256" key="4">
    <source>
        <dbReference type="ARBA" id="ARBA00022679"/>
    </source>
</evidence>
<feature type="transmembrane region" description="Helical" evidence="9">
    <location>
        <begin position="380"/>
        <end position="401"/>
    </location>
</feature>
<feature type="domain" description="Response regulatory" evidence="11">
    <location>
        <begin position="735"/>
        <end position="851"/>
    </location>
</feature>
<reference evidence="12 13" key="1">
    <citation type="submission" date="2020-08" db="EMBL/GenBank/DDBJ databases">
        <title>Genomic Encyclopedia of Type Strains, Phase IV (KMG-IV): sequencing the most valuable type-strain genomes for metagenomic binning, comparative biology and taxonomic classification.</title>
        <authorList>
            <person name="Goeker M."/>
        </authorList>
    </citation>
    <scope>NUCLEOTIDE SEQUENCE [LARGE SCALE GENOMIC DNA]</scope>
    <source>
        <strain evidence="12 13">DSM 22975</strain>
    </source>
</reference>
<dbReference type="FunFam" id="3.30.565.10:FF:000006">
    <property type="entry name" value="Sensor histidine kinase WalK"/>
    <property type="match status" value="1"/>
</dbReference>
<evidence type="ECO:0000256" key="2">
    <source>
        <dbReference type="ARBA" id="ARBA00012438"/>
    </source>
</evidence>
<dbReference type="InterPro" id="IPR004358">
    <property type="entry name" value="Sig_transdc_His_kin-like_C"/>
</dbReference>
<dbReference type="InterPro" id="IPR001789">
    <property type="entry name" value="Sig_transdc_resp-reg_receiver"/>
</dbReference>
<feature type="domain" description="Histidine kinase" evidence="10">
    <location>
        <begin position="482"/>
        <end position="700"/>
    </location>
</feature>
<dbReference type="EMBL" id="JACHGR010000005">
    <property type="protein sequence ID" value="MBB6055787.1"/>
    <property type="molecule type" value="Genomic_DNA"/>
</dbReference>
<keyword evidence="5 12" id="KW-0418">Kinase</keyword>
<dbReference type="PANTHER" id="PTHR43711">
    <property type="entry name" value="TWO-COMPONENT HISTIDINE KINASE"/>
    <property type="match status" value="1"/>
</dbReference>